<dbReference type="AlphaFoldDB" id="X1F149"/>
<protein>
    <submittedName>
        <fullName evidence="1">Uncharacterized protein</fullName>
    </submittedName>
</protein>
<dbReference type="GO" id="GO:0008705">
    <property type="term" value="F:methionine synthase activity"/>
    <property type="evidence" value="ECO:0007669"/>
    <property type="project" value="InterPro"/>
</dbReference>
<accession>X1F149</accession>
<sequence length="225" mass="25673">MEILEYIHVNLDLEEIKRMLHMEKRGNWSQVQTLVESAQSLITARAAYKVCDIESKHEDAVTIDGRSLKSRVLRKNLNNVERIFPYVVTIGNRLEEKARACTDLLKKYYLDTIGNVALTATQKYLKDQLRSRYALNGMSCMSPGSLKDWAIEEQRSLFSILGDVESSIGVGLNKTLVMIPNKSLSGIYFPTEIPFYSCQLCQRENCSSRKTPYDEKMAREYGVLG</sequence>
<dbReference type="InterPro" id="IPR037010">
    <property type="entry name" value="VitB12-dep_Met_synth_activ_sf"/>
</dbReference>
<name>X1F149_9ZZZZ</name>
<organism evidence="1">
    <name type="scientific">marine sediment metagenome</name>
    <dbReference type="NCBI Taxonomy" id="412755"/>
    <lineage>
        <taxon>unclassified sequences</taxon>
        <taxon>metagenomes</taxon>
        <taxon>ecological metagenomes</taxon>
    </lineage>
</organism>
<dbReference type="EMBL" id="BARU01005595">
    <property type="protein sequence ID" value="GAH38637.1"/>
    <property type="molecule type" value="Genomic_DNA"/>
</dbReference>
<dbReference type="Gene3D" id="3.40.109.40">
    <property type="match status" value="1"/>
</dbReference>
<comment type="caution">
    <text evidence="1">The sequence shown here is derived from an EMBL/GenBank/DDBJ whole genome shotgun (WGS) entry which is preliminary data.</text>
</comment>
<reference evidence="1" key="1">
    <citation type="journal article" date="2014" name="Front. Microbiol.">
        <title>High frequency of phylogenetically diverse reductive dehalogenase-homologous genes in deep subseafloor sedimentary metagenomes.</title>
        <authorList>
            <person name="Kawai M."/>
            <person name="Futagami T."/>
            <person name="Toyoda A."/>
            <person name="Takaki Y."/>
            <person name="Nishi S."/>
            <person name="Hori S."/>
            <person name="Arai W."/>
            <person name="Tsubouchi T."/>
            <person name="Morono Y."/>
            <person name="Uchiyama I."/>
            <person name="Ito T."/>
            <person name="Fujiyama A."/>
            <person name="Inagaki F."/>
            <person name="Takami H."/>
        </authorList>
    </citation>
    <scope>NUCLEOTIDE SEQUENCE</scope>
    <source>
        <strain evidence="1">Expedition CK06-06</strain>
    </source>
</reference>
<evidence type="ECO:0000313" key="1">
    <source>
        <dbReference type="EMBL" id="GAH38637.1"/>
    </source>
</evidence>
<dbReference type="SUPFAM" id="SSF56507">
    <property type="entry name" value="Methionine synthase activation domain-like"/>
    <property type="match status" value="1"/>
</dbReference>
<proteinExistence type="predicted"/>
<gene>
    <name evidence="1" type="ORF">S03H2_10923</name>
</gene>